<dbReference type="InterPro" id="IPR018729">
    <property type="entry name" value="DUF2269_transmembrane"/>
</dbReference>
<evidence type="ECO:0000313" key="2">
    <source>
        <dbReference type="EMBL" id="SIR38553.1"/>
    </source>
</evidence>
<feature type="transmembrane region" description="Helical" evidence="1">
    <location>
        <begin position="56"/>
        <end position="76"/>
    </location>
</feature>
<feature type="transmembrane region" description="Helical" evidence="1">
    <location>
        <begin position="88"/>
        <end position="113"/>
    </location>
</feature>
<protein>
    <submittedName>
        <fullName evidence="2">Uncharacterized membrane protein</fullName>
    </submittedName>
</protein>
<dbReference type="EMBL" id="FTMC01000021">
    <property type="protein sequence ID" value="SIR38553.1"/>
    <property type="molecule type" value="Genomic_DNA"/>
</dbReference>
<organism evidence="2 3">
    <name type="scientific">Pseudomonas flexibilis</name>
    <dbReference type="NCBI Taxonomy" id="706570"/>
    <lineage>
        <taxon>Bacteria</taxon>
        <taxon>Pseudomonadati</taxon>
        <taxon>Pseudomonadota</taxon>
        <taxon>Gammaproteobacteria</taxon>
        <taxon>Pseudomonadales</taxon>
        <taxon>Pseudomonadaceae</taxon>
        <taxon>Pseudomonas</taxon>
    </lineage>
</organism>
<keyword evidence="1" id="KW-0472">Membrane</keyword>
<sequence>MDHLPPWLDYSLLKTVHIISATLLYGTGLGTYFFMIRASRSDNVQALRVTTATVVLADWLFTTPAVIVQFVTGLLLMERLGISYSSPWFLTVMALFVFVGALWLPVVWIQIVLRNLLRELPAGAPLPARFRRLVRIWEGLGYPAFASGVGVFALMVYKPWIA</sequence>
<proteinExistence type="predicted"/>
<feature type="transmembrane region" description="Helical" evidence="1">
    <location>
        <begin position="134"/>
        <end position="157"/>
    </location>
</feature>
<dbReference type="RefSeq" id="WP_039562856.1">
    <property type="nucleotide sequence ID" value="NZ_FTMC01000021.1"/>
</dbReference>
<reference evidence="2 3" key="1">
    <citation type="submission" date="2017-01" db="EMBL/GenBank/DDBJ databases">
        <authorList>
            <person name="Mah S.A."/>
            <person name="Swanson W.J."/>
            <person name="Moy G.W."/>
            <person name="Vacquier V.D."/>
        </authorList>
    </citation>
    <scope>NUCLEOTIDE SEQUENCE [LARGE SCALE GENOMIC DNA]</scope>
    <source>
        <strain evidence="2 3">ATCC 29606</strain>
    </source>
</reference>
<gene>
    <name evidence="2" type="ORF">SAMN05421672_12165</name>
</gene>
<dbReference type="AlphaFoldDB" id="A0A1N7AHV8"/>
<accession>A0A1N7AHV8</accession>
<keyword evidence="1" id="KW-1133">Transmembrane helix</keyword>
<name>A0A1N7AHV8_9PSED</name>
<keyword evidence="1" id="KW-0812">Transmembrane</keyword>
<dbReference type="Pfam" id="PF10027">
    <property type="entry name" value="DUF2269"/>
    <property type="match status" value="1"/>
</dbReference>
<feature type="transmembrane region" description="Helical" evidence="1">
    <location>
        <begin position="12"/>
        <end position="35"/>
    </location>
</feature>
<dbReference type="Proteomes" id="UP000186079">
    <property type="component" value="Unassembled WGS sequence"/>
</dbReference>
<evidence type="ECO:0000313" key="3">
    <source>
        <dbReference type="Proteomes" id="UP000186079"/>
    </source>
</evidence>
<evidence type="ECO:0000256" key="1">
    <source>
        <dbReference type="SAM" id="Phobius"/>
    </source>
</evidence>